<dbReference type="FunCoup" id="G3ANA4">
    <property type="interactions" value="53"/>
</dbReference>
<dbReference type="GeneID" id="18875139"/>
<dbReference type="STRING" id="619300.G3ANA4"/>
<dbReference type="KEGG" id="spaa:SPAPADRAFT_67099"/>
<dbReference type="Gene3D" id="1.10.555.10">
    <property type="entry name" value="Rho GTPase activation protein"/>
    <property type="match status" value="1"/>
</dbReference>
<dbReference type="InParanoid" id="G3ANA4"/>
<dbReference type="CDD" id="cd00159">
    <property type="entry name" value="RhoGAP"/>
    <property type="match status" value="1"/>
</dbReference>
<dbReference type="eggNOG" id="KOG4406">
    <property type="taxonomic scope" value="Eukaryota"/>
</dbReference>
<dbReference type="PROSITE" id="PS50238">
    <property type="entry name" value="RHOGAP"/>
    <property type="match status" value="1"/>
</dbReference>
<proteinExistence type="predicted"/>
<protein>
    <recommendedName>
        <fullName evidence="1">Rho-GAP domain-containing protein</fullName>
    </recommendedName>
</protein>
<dbReference type="Pfam" id="PF13716">
    <property type="entry name" value="CRAL_TRIO_2"/>
    <property type="match status" value="1"/>
</dbReference>
<dbReference type="AlphaFoldDB" id="G3ANA4"/>
<dbReference type="HOGENOM" id="CLU_017277_0_0_1"/>
<accession>G3ANA4</accession>
<dbReference type="OMA" id="LIWINDW"/>
<gene>
    <name evidence="2" type="ORF">SPAPADRAFT_67099</name>
</gene>
<dbReference type="GO" id="GO:0007165">
    <property type="term" value="P:signal transduction"/>
    <property type="evidence" value="ECO:0007669"/>
    <property type="project" value="InterPro"/>
</dbReference>
<dbReference type="SUPFAM" id="SSF48350">
    <property type="entry name" value="GTPase activation domain, GAP"/>
    <property type="match status" value="1"/>
</dbReference>
<feature type="domain" description="Rho-GAP" evidence="1">
    <location>
        <begin position="187"/>
        <end position="368"/>
    </location>
</feature>
<dbReference type="Pfam" id="PF00620">
    <property type="entry name" value="RhoGAP"/>
    <property type="match status" value="1"/>
</dbReference>
<name>G3ANA4_SPAPN</name>
<dbReference type="Proteomes" id="UP000000709">
    <property type="component" value="Unassembled WGS sequence"/>
</dbReference>
<evidence type="ECO:0000259" key="1">
    <source>
        <dbReference type="PROSITE" id="PS50238"/>
    </source>
</evidence>
<dbReference type="InterPro" id="IPR001251">
    <property type="entry name" value="CRAL-TRIO_dom"/>
</dbReference>
<keyword evidence="3" id="KW-1185">Reference proteome</keyword>
<dbReference type="InterPro" id="IPR000198">
    <property type="entry name" value="RhoGAP_dom"/>
</dbReference>
<evidence type="ECO:0000313" key="2">
    <source>
        <dbReference type="EMBL" id="EGW32487.1"/>
    </source>
</evidence>
<dbReference type="EMBL" id="GL996502">
    <property type="protein sequence ID" value="EGW32487.1"/>
    <property type="molecule type" value="Genomic_DNA"/>
</dbReference>
<dbReference type="InterPro" id="IPR008936">
    <property type="entry name" value="Rho_GTPase_activation_prot"/>
</dbReference>
<organism evidence="3">
    <name type="scientific">Spathaspora passalidarum (strain NRRL Y-27907 / 11-Y1)</name>
    <dbReference type="NCBI Taxonomy" id="619300"/>
    <lineage>
        <taxon>Eukaryota</taxon>
        <taxon>Fungi</taxon>
        <taxon>Dikarya</taxon>
        <taxon>Ascomycota</taxon>
        <taxon>Saccharomycotina</taxon>
        <taxon>Pichiomycetes</taxon>
        <taxon>Debaryomycetaceae</taxon>
        <taxon>Spathaspora</taxon>
    </lineage>
</organism>
<dbReference type="OrthoDB" id="410651at2759"/>
<dbReference type="RefSeq" id="XP_007375763.1">
    <property type="nucleotide sequence ID" value="XM_007375701.1"/>
</dbReference>
<evidence type="ECO:0000313" key="3">
    <source>
        <dbReference type="Proteomes" id="UP000000709"/>
    </source>
</evidence>
<sequence length="515" mass="59741">MDRIFYKTLVRDPITNYPIYIFDTSYLPSPDIINYDEFILTLMNHVPTQPYILIMFNCGLNKISWVWGIKFLKSFVDSDNHNLNNVIKIFAVHDSWFIKSITEIVYNFNSTKKNLEQFNKLLNMFDISTKSNDNTQVIHCDNLNKLSHYLDITRLKISLNVYKHDLQLEPSGVELAMRYTPVINPLVRLDRHTHETFHHHLYQIFNIIDENGDKVELIFHKPGNKQATEIFFKCIMRNQLIWINDFDLYCISGTFKKLLSELPYPLLQVASITLPIQDNTSYTKQTLANIIQQLKSNEETRNYDQLLLQLFNTCYKLIQTEITKHTPVTLSNCLAHCLSHELISTNQNNVQIVKRFIKNVLEDWSSIRNDYHIHTITETISGSTQTKAPIPTAIPSTTQLPPPSQYLPDTSYDQNYDLTIDDTSSTNSSTDTIFKDSPSYKSAISSQETLKVELQFPPQKYKFSNIPKLKKESSVEQDIIPQTPVKKPVIRGRKVSELARLFEERSEGLEILKGM</sequence>
<reference evidence="2 3" key="1">
    <citation type="journal article" date="2011" name="Proc. Natl. Acad. Sci. U.S.A.">
        <title>Comparative genomics of xylose-fermenting fungi for enhanced biofuel production.</title>
        <authorList>
            <person name="Wohlbach D.J."/>
            <person name="Kuo A."/>
            <person name="Sato T.K."/>
            <person name="Potts K.M."/>
            <person name="Salamov A.A."/>
            <person name="LaButti K.M."/>
            <person name="Sun H."/>
            <person name="Clum A."/>
            <person name="Pangilinan J.L."/>
            <person name="Lindquist E.A."/>
            <person name="Lucas S."/>
            <person name="Lapidus A."/>
            <person name="Jin M."/>
            <person name="Gunawan C."/>
            <person name="Balan V."/>
            <person name="Dale B.E."/>
            <person name="Jeffries T.W."/>
            <person name="Zinkel R."/>
            <person name="Barry K.W."/>
            <person name="Grigoriev I.V."/>
            <person name="Gasch A.P."/>
        </authorList>
    </citation>
    <scope>NUCLEOTIDE SEQUENCE [LARGE SCALE GENOMIC DNA]</scope>
    <source>
        <strain evidence="3">NRRL Y-27907 / 11-Y1</strain>
    </source>
</reference>